<evidence type="ECO:0000313" key="2">
    <source>
        <dbReference type="Proteomes" id="UP001276840"/>
    </source>
</evidence>
<dbReference type="RefSeq" id="WP_320235695.1">
    <property type="nucleotide sequence ID" value="NZ_JAVIJF010000020.1"/>
</dbReference>
<evidence type="ECO:0000313" key="1">
    <source>
        <dbReference type="EMBL" id="MDX8527746.1"/>
    </source>
</evidence>
<name>A0ABU4ZQR8_9HYPH</name>
<protein>
    <submittedName>
        <fullName evidence="1">Uncharacterized protein</fullName>
    </submittedName>
</protein>
<reference evidence="1 2" key="1">
    <citation type="submission" date="2023-08" db="EMBL/GenBank/DDBJ databases">
        <title>Implementing the SeqCode for naming new Mesorhizobium species isolated from Vachellia karroo root nodules.</title>
        <authorList>
            <person name="Van Lill M."/>
        </authorList>
    </citation>
    <scope>NUCLEOTIDE SEQUENCE [LARGE SCALE GENOMIC DNA]</scope>
    <source>
        <strain evidence="1 2">MSK 1335</strain>
    </source>
</reference>
<dbReference type="Proteomes" id="UP001276840">
    <property type="component" value="Unassembled WGS sequence"/>
</dbReference>
<proteinExistence type="predicted"/>
<organism evidence="1 2">
    <name type="scientific">Mesorhizobium montanum</name>
    <dbReference type="NCBI Taxonomy" id="3072323"/>
    <lineage>
        <taxon>Bacteria</taxon>
        <taxon>Pseudomonadati</taxon>
        <taxon>Pseudomonadota</taxon>
        <taxon>Alphaproteobacteria</taxon>
        <taxon>Hyphomicrobiales</taxon>
        <taxon>Phyllobacteriaceae</taxon>
        <taxon>Mesorhizobium</taxon>
    </lineage>
</organism>
<dbReference type="EMBL" id="JAVIJF010000020">
    <property type="protein sequence ID" value="MDX8527746.1"/>
    <property type="molecule type" value="Genomic_DNA"/>
</dbReference>
<sequence>MKNTEGFDSIYDFPLIWGLSLPEIVAFGGDFWQIVVVPVRVIRLG</sequence>
<accession>A0ABU4ZQR8</accession>
<keyword evidence="2" id="KW-1185">Reference proteome</keyword>
<gene>
    <name evidence="1" type="ORF">RFM68_24910</name>
</gene>
<comment type="caution">
    <text evidence="1">The sequence shown here is derived from an EMBL/GenBank/DDBJ whole genome shotgun (WGS) entry which is preliminary data.</text>
</comment>